<dbReference type="PROSITE" id="PS50893">
    <property type="entry name" value="ABC_TRANSPORTER_2"/>
    <property type="match status" value="1"/>
</dbReference>
<dbReference type="InterPro" id="IPR003593">
    <property type="entry name" value="AAA+_ATPase"/>
</dbReference>
<dbReference type="InterPro" id="IPR039421">
    <property type="entry name" value="Type_1_exporter"/>
</dbReference>
<dbReference type="EMBL" id="JADEWN010000006">
    <property type="protein sequence ID" value="MBE9189528.1"/>
    <property type="molecule type" value="Genomic_DNA"/>
</dbReference>
<dbReference type="SUPFAM" id="SSF90123">
    <property type="entry name" value="ABC transporter transmembrane region"/>
    <property type="match status" value="1"/>
</dbReference>
<evidence type="ECO:0000256" key="3">
    <source>
        <dbReference type="ARBA" id="ARBA00022741"/>
    </source>
</evidence>
<feature type="transmembrane region" description="Helical" evidence="7">
    <location>
        <begin position="168"/>
        <end position="188"/>
    </location>
</feature>
<dbReference type="Gene3D" id="3.40.50.300">
    <property type="entry name" value="P-loop containing nucleotide triphosphate hydrolases"/>
    <property type="match status" value="1"/>
</dbReference>
<name>A0ABR9UMM4_9CHRO</name>
<dbReference type="Pfam" id="PF00005">
    <property type="entry name" value="ABC_tran"/>
    <property type="match status" value="1"/>
</dbReference>
<comment type="caution">
    <text evidence="10">The sequence shown here is derived from an EMBL/GenBank/DDBJ whole genome shotgun (WGS) entry which is preliminary data.</text>
</comment>
<evidence type="ECO:0000256" key="2">
    <source>
        <dbReference type="ARBA" id="ARBA00022692"/>
    </source>
</evidence>
<dbReference type="Gene3D" id="1.20.1560.10">
    <property type="entry name" value="ABC transporter type 1, transmembrane domain"/>
    <property type="match status" value="1"/>
</dbReference>
<keyword evidence="5 7" id="KW-1133">Transmembrane helix</keyword>
<keyword evidence="11" id="KW-1185">Reference proteome</keyword>
<dbReference type="SMART" id="SM00382">
    <property type="entry name" value="AAA"/>
    <property type="match status" value="1"/>
</dbReference>
<dbReference type="PROSITE" id="PS50929">
    <property type="entry name" value="ABC_TM1F"/>
    <property type="match status" value="1"/>
</dbReference>
<keyword evidence="4 10" id="KW-0067">ATP-binding</keyword>
<dbReference type="RefSeq" id="WP_193930774.1">
    <property type="nucleotide sequence ID" value="NZ_CAWPMZ010000111.1"/>
</dbReference>
<evidence type="ECO:0000259" key="8">
    <source>
        <dbReference type="PROSITE" id="PS50893"/>
    </source>
</evidence>
<dbReference type="InterPro" id="IPR003439">
    <property type="entry name" value="ABC_transporter-like_ATP-bd"/>
</dbReference>
<dbReference type="GO" id="GO:0005524">
    <property type="term" value="F:ATP binding"/>
    <property type="evidence" value="ECO:0007669"/>
    <property type="project" value="UniProtKB-KW"/>
</dbReference>
<feature type="transmembrane region" description="Helical" evidence="7">
    <location>
        <begin position="286"/>
        <end position="303"/>
    </location>
</feature>
<feature type="domain" description="ABC transmembrane type-1" evidence="9">
    <location>
        <begin position="37"/>
        <end position="325"/>
    </location>
</feature>
<keyword evidence="3" id="KW-0547">Nucleotide-binding</keyword>
<accession>A0ABR9UMM4</accession>
<keyword evidence="6 7" id="KW-0472">Membrane</keyword>
<evidence type="ECO:0000256" key="5">
    <source>
        <dbReference type="ARBA" id="ARBA00022989"/>
    </source>
</evidence>
<dbReference type="Pfam" id="PF00664">
    <property type="entry name" value="ABC_membrane"/>
    <property type="match status" value="1"/>
</dbReference>
<feature type="transmembrane region" description="Helical" evidence="7">
    <location>
        <begin position="94"/>
        <end position="115"/>
    </location>
</feature>
<protein>
    <submittedName>
        <fullName evidence="10">ABC transporter ATP-binding protein</fullName>
    </submittedName>
</protein>
<evidence type="ECO:0000313" key="10">
    <source>
        <dbReference type="EMBL" id="MBE9189528.1"/>
    </source>
</evidence>
<evidence type="ECO:0000259" key="9">
    <source>
        <dbReference type="PROSITE" id="PS50929"/>
    </source>
</evidence>
<evidence type="ECO:0000313" key="11">
    <source>
        <dbReference type="Proteomes" id="UP000651156"/>
    </source>
</evidence>
<dbReference type="InterPro" id="IPR027417">
    <property type="entry name" value="P-loop_NTPase"/>
</dbReference>
<proteinExistence type="predicted"/>
<sequence>MNSKISLSFRNLLSATKIWQENYFLIREFRNFRGIAILAIVFTIIAAIFEGIGVGFILSFLQNLTNPDAQPIRTGIEWFDIWVLGVNAPASERIYRVCALILLTTLVRSLFTYLGRLYTQITQFKLVYFLRKRVFELFQSLSLRYFAKTRSGGLVHSITTEIMQIMQAFNFVSVILTKFTILFVYIISMLLLSWQLTIVSILLFSLISVGISSLLGRVREASFEKTRAAKWYTTISLEYIHGVRTVQAFAAYNFERKRFDEANSNFLKATTKAVSISSLIEPLSEGVATAILVGMLLLAFTVLIPNGQLQVSSLLTFLFVLLRIMPLRRQIDGARVQLSNCQGSFSNIKELLRVDNKPLFYNGNKKFIGLKQKIEFVGVNFGYDSEEIVLHNINLTIEKGKMTALVGASGAGKSTLADLIPRFYDPTQGKVLIDGVNLREFNVYSFRNKLAVVSQDTYIFNTSVRDNIAYALEDVDDAVVIEAAKLANALEFIQDLPQGFDTQLGDRGVRLSGGQRQRIAIARALLRNPEILILDEATSALDSVSERLIQQSLEKLAVGRTVIAIAHRLSTIVRADKVVVLEQGRIIEQGGYQELLEQRGELWKYHQMQHEYSQAG</sequence>
<dbReference type="InterPro" id="IPR036640">
    <property type="entry name" value="ABC1_TM_sf"/>
</dbReference>
<dbReference type="Proteomes" id="UP000651156">
    <property type="component" value="Unassembled WGS sequence"/>
</dbReference>
<evidence type="ECO:0000256" key="1">
    <source>
        <dbReference type="ARBA" id="ARBA00004651"/>
    </source>
</evidence>
<feature type="domain" description="ABC transporter" evidence="8">
    <location>
        <begin position="374"/>
        <end position="608"/>
    </location>
</feature>
<feature type="transmembrane region" description="Helical" evidence="7">
    <location>
        <begin position="194"/>
        <end position="215"/>
    </location>
</feature>
<dbReference type="InterPro" id="IPR011527">
    <property type="entry name" value="ABC1_TM_dom"/>
</dbReference>
<dbReference type="NCBIfam" id="NF045513">
    <property type="entry name" value="HepA_fam_ABC"/>
    <property type="match status" value="1"/>
</dbReference>
<dbReference type="SUPFAM" id="SSF52540">
    <property type="entry name" value="P-loop containing nucleoside triphosphate hydrolases"/>
    <property type="match status" value="1"/>
</dbReference>
<reference evidence="10 11" key="1">
    <citation type="submission" date="2020-10" db="EMBL/GenBank/DDBJ databases">
        <authorList>
            <person name="Castelo-Branco R."/>
            <person name="Eusebio N."/>
            <person name="Adriana R."/>
            <person name="Vieira A."/>
            <person name="Brugerolle De Fraissinette N."/>
            <person name="Rezende De Castro R."/>
            <person name="Schneider M.P."/>
            <person name="Vasconcelos V."/>
            <person name="Leao P.N."/>
        </authorList>
    </citation>
    <scope>NUCLEOTIDE SEQUENCE [LARGE SCALE GENOMIC DNA]</scope>
    <source>
        <strain evidence="10 11">LEGE 06123</strain>
    </source>
</reference>
<dbReference type="PROSITE" id="PS00211">
    <property type="entry name" value="ABC_TRANSPORTER_1"/>
    <property type="match status" value="1"/>
</dbReference>
<dbReference type="PANTHER" id="PTHR24221:SF654">
    <property type="entry name" value="ATP-BINDING CASSETTE SUB-FAMILY B MEMBER 6"/>
    <property type="match status" value="1"/>
</dbReference>
<feature type="transmembrane region" description="Helical" evidence="7">
    <location>
        <begin position="35"/>
        <end position="61"/>
    </location>
</feature>
<evidence type="ECO:0000256" key="4">
    <source>
        <dbReference type="ARBA" id="ARBA00022840"/>
    </source>
</evidence>
<organism evidence="10 11">
    <name type="scientific">Gloeocapsopsis crepidinum LEGE 06123</name>
    <dbReference type="NCBI Taxonomy" id="588587"/>
    <lineage>
        <taxon>Bacteria</taxon>
        <taxon>Bacillati</taxon>
        <taxon>Cyanobacteriota</taxon>
        <taxon>Cyanophyceae</taxon>
        <taxon>Oscillatoriophycideae</taxon>
        <taxon>Chroococcales</taxon>
        <taxon>Chroococcaceae</taxon>
        <taxon>Gloeocapsopsis</taxon>
    </lineage>
</organism>
<evidence type="ECO:0000256" key="6">
    <source>
        <dbReference type="ARBA" id="ARBA00023136"/>
    </source>
</evidence>
<evidence type="ECO:0000256" key="7">
    <source>
        <dbReference type="SAM" id="Phobius"/>
    </source>
</evidence>
<keyword evidence="2 7" id="KW-0812">Transmembrane</keyword>
<comment type="subcellular location">
    <subcellularLocation>
        <location evidence="1">Cell membrane</location>
        <topology evidence="1">Multi-pass membrane protein</topology>
    </subcellularLocation>
</comment>
<gene>
    <name evidence="10" type="ORF">IQ230_03930</name>
</gene>
<dbReference type="PANTHER" id="PTHR24221">
    <property type="entry name" value="ATP-BINDING CASSETTE SUB-FAMILY B"/>
    <property type="match status" value="1"/>
</dbReference>
<dbReference type="InterPro" id="IPR017871">
    <property type="entry name" value="ABC_transporter-like_CS"/>
</dbReference>